<comment type="caution">
    <text evidence="2">The sequence shown here is derived from an EMBL/GenBank/DDBJ whole genome shotgun (WGS) entry which is preliminary data.</text>
</comment>
<protein>
    <submittedName>
        <fullName evidence="2">Uncharacterized protein</fullName>
    </submittedName>
</protein>
<proteinExistence type="predicted"/>
<name>A0ABD3IA30_9MARC</name>
<evidence type="ECO:0000313" key="3">
    <source>
        <dbReference type="Proteomes" id="UP001633002"/>
    </source>
</evidence>
<dbReference type="Proteomes" id="UP001633002">
    <property type="component" value="Unassembled WGS sequence"/>
</dbReference>
<sequence>MDPVGFVSIFCASAKKPFVLIYDDEEELAVVEEPVLACVFKLEEGTGSIYLGIEDLVGYDSDGEGLYIRREDPVIPNDTSPLSWNLPHLQSGRYAVYGVCKKPDDFVQPASNIGSAKRVRNIANGLTQPVLNEPESKSVKRKETTTSPTNNRASGNSGAEDHAARGKRKASEGVSTASPIYVSADSHSDSDVRIPVHPVSVPDSSMESQDVVYELDENPDDLVFYDTAIRQFGVEILESEVNDTLWHIARTSGTSPACRARFRGGDRPSRPLCGAYVARQASGKFPAPTFRQPNEQCRQTRFATDRFWFCLNDVCAFGKLVQFLDGRKPQIPKVWPVARGTNLSQGEVEELTKFGFRLVPIIEPVSVVPPRIDTIRSVLDVESFPEDLAGLAPGTSPKTRAGRSCNRRHSASKTKLSTD</sequence>
<feature type="compositionally biased region" description="Basic and acidic residues" evidence="1">
    <location>
        <begin position="134"/>
        <end position="144"/>
    </location>
</feature>
<evidence type="ECO:0000313" key="2">
    <source>
        <dbReference type="EMBL" id="KAL3700186.1"/>
    </source>
</evidence>
<feature type="compositionally biased region" description="Polar residues" evidence="1">
    <location>
        <begin position="145"/>
        <end position="157"/>
    </location>
</feature>
<reference evidence="2 3" key="1">
    <citation type="submission" date="2024-09" db="EMBL/GenBank/DDBJ databases">
        <title>Chromosome-scale assembly of Riccia sorocarpa.</title>
        <authorList>
            <person name="Paukszto L."/>
        </authorList>
    </citation>
    <scope>NUCLEOTIDE SEQUENCE [LARGE SCALE GENOMIC DNA]</scope>
    <source>
        <strain evidence="2">LP-2024</strain>
        <tissue evidence="2">Aerial parts of the thallus</tissue>
    </source>
</reference>
<dbReference type="AlphaFoldDB" id="A0ABD3IA30"/>
<feature type="region of interest" description="Disordered" evidence="1">
    <location>
        <begin position="390"/>
        <end position="419"/>
    </location>
</feature>
<dbReference type="EMBL" id="JBJQOH010000001">
    <property type="protein sequence ID" value="KAL3700186.1"/>
    <property type="molecule type" value="Genomic_DNA"/>
</dbReference>
<keyword evidence="3" id="KW-1185">Reference proteome</keyword>
<accession>A0ABD3IA30</accession>
<evidence type="ECO:0000256" key="1">
    <source>
        <dbReference type="SAM" id="MobiDB-lite"/>
    </source>
</evidence>
<feature type="region of interest" description="Disordered" evidence="1">
    <location>
        <begin position="124"/>
        <end position="177"/>
    </location>
</feature>
<organism evidence="2 3">
    <name type="scientific">Riccia sorocarpa</name>
    <dbReference type="NCBI Taxonomy" id="122646"/>
    <lineage>
        <taxon>Eukaryota</taxon>
        <taxon>Viridiplantae</taxon>
        <taxon>Streptophyta</taxon>
        <taxon>Embryophyta</taxon>
        <taxon>Marchantiophyta</taxon>
        <taxon>Marchantiopsida</taxon>
        <taxon>Marchantiidae</taxon>
        <taxon>Marchantiales</taxon>
        <taxon>Ricciaceae</taxon>
        <taxon>Riccia</taxon>
    </lineage>
</organism>
<gene>
    <name evidence="2" type="ORF">R1sor_018208</name>
</gene>